<dbReference type="AlphaFoldDB" id="A0A0A8Z2I2"/>
<organism evidence="1">
    <name type="scientific">Arundo donax</name>
    <name type="common">Giant reed</name>
    <name type="synonym">Donax arundinaceus</name>
    <dbReference type="NCBI Taxonomy" id="35708"/>
    <lineage>
        <taxon>Eukaryota</taxon>
        <taxon>Viridiplantae</taxon>
        <taxon>Streptophyta</taxon>
        <taxon>Embryophyta</taxon>
        <taxon>Tracheophyta</taxon>
        <taxon>Spermatophyta</taxon>
        <taxon>Magnoliopsida</taxon>
        <taxon>Liliopsida</taxon>
        <taxon>Poales</taxon>
        <taxon>Poaceae</taxon>
        <taxon>PACMAD clade</taxon>
        <taxon>Arundinoideae</taxon>
        <taxon>Arundineae</taxon>
        <taxon>Arundo</taxon>
    </lineage>
</organism>
<reference evidence="1" key="2">
    <citation type="journal article" date="2015" name="Data Brief">
        <title>Shoot transcriptome of the giant reed, Arundo donax.</title>
        <authorList>
            <person name="Barrero R.A."/>
            <person name="Guerrero F.D."/>
            <person name="Moolhuijzen P."/>
            <person name="Goolsby J.A."/>
            <person name="Tidwell J."/>
            <person name="Bellgard S.E."/>
            <person name="Bellgard M.I."/>
        </authorList>
    </citation>
    <scope>NUCLEOTIDE SEQUENCE</scope>
    <source>
        <tissue evidence="1">Shoot tissue taken approximately 20 cm above the soil surface</tissue>
    </source>
</reference>
<proteinExistence type="predicted"/>
<reference evidence="1" key="1">
    <citation type="submission" date="2014-09" db="EMBL/GenBank/DDBJ databases">
        <authorList>
            <person name="Magalhaes I.L.F."/>
            <person name="Oliveira U."/>
            <person name="Santos F.R."/>
            <person name="Vidigal T.H.D.A."/>
            <person name="Brescovit A.D."/>
            <person name="Santos A.J."/>
        </authorList>
    </citation>
    <scope>NUCLEOTIDE SEQUENCE</scope>
    <source>
        <tissue evidence="1">Shoot tissue taken approximately 20 cm above the soil surface</tissue>
    </source>
</reference>
<accession>A0A0A8Z2I2</accession>
<evidence type="ECO:0000313" key="1">
    <source>
        <dbReference type="EMBL" id="JAD33011.1"/>
    </source>
</evidence>
<protein>
    <submittedName>
        <fullName evidence="1">Uncharacterized protein</fullName>
    </submittedName>
</protein>
<sequence length="46" mass="5202">MVQLENVLPSSRPIVMRACMTQLRPKPMPAPNSCTVIRSHRIQINS</sequence>
<dbReference type="EMBL" id="GBRH01264884">
    <property type="protein sequence ID" value="JAD33011.1"/>
    <property type="molecule type" value="Transcribed_RNA"/>
</dbReference>
<name>A0A0A8Z2I2_ARUDO</name>